<reference evidence="2" key="1">
    <citation type="submission" date="2022-01" db="EMBL/GenBank/DDBJ databases">
        <authorList>
            <person name="Braso-Vives M."/>
        </authorList>
    </citation>
    <scope>NUCLEOTIDE SEQUENCE</scope>
</reference>
<keyword evidence="1" id="KW-0812">Transmembrane</keyword>
<keyword evidence="1" id="KW-1133">Transmembrane helix</keyword>
<dbReference type="EMBL" id="OV696694">
    <property type="protein sequence ID" value="CAH1273477.1"/>
    <property type="molecule type" value="Genomic_DNA"/>
</dbReference>
<proteinExistence type="predicted"/>
<name>A0A8K0EYB4_BRALA</name>
<evidence type="ECO:0000313" key="3">
    <source>
        <dbReference type="Proteomes" id="UP000838412"/>
    </source>
</evidence>
<gene>
    <name evidence="2" type="primary">Hypp5136</name>
    <name evidence="2" type="ORF">BLAG_LOCUS24809</name>
</gene>
<evidence type="ECO:0000313" key="2">
    <source>
        <dbReference type="EMBL" id="CAH1273477.1"/>
    </source>
</evidence>
<dbReference type="OrthoDB" id="10319681at2759"/>
<protein>
    <submittedName>
        <fullName evidence="2">Hypp5136 protein</fullName>
    </submittedName>
</protein>
<dbReference type="Proteomes" id="UP000838412">
    <property type="component" value="Chromosome 9"/>
</dbReference>
<sequence length="245" mass="26560">MLKESNKDKQHSAVLNLVGAAISKIGPKKKRMKELIRDSANDFCKNSGNAESCCKGISYASLASGDLIPITSAAAEQYVFLLRVDGEDSNTTDNNVGIQVLVTVPKGGDNGVCVQDSSRRKRDLDLQESFFHREKRAATTPSPTVAPDLVFLDPSLVKTVLDTPGFRTSMNTDLGLLVGLVAVLEESDCEVGDDIQPWVIGLITITAFLTFLLIIAAIVMCVNGKKNKDYSRQWASKTRVTPIAQ</sequence>
<keyword evidence="3" id="KW-1185">Reference proteome</keyword>
<accession>A0A8K0EYB4</accession>
<keyword evidence="1" id="KW-0472">Membrane</keyword>
<dbReference type="AlphaFoldDB" id="A0A8K0EYB4"/>
<organism evidence="2 3">
    <name type="scientific">Branchiostoma lanceolatum</name>
    <name type="common">Common lancelet</name>
    <name type="synonym">Amphioxus lanceolatum</name>
    <dbReference type="NCBI Taxonomy" id="7740"/>
    <lineage>
        <taxon>Eukaryota</taxon>
        <taxon>Metazoa</taxon>
        <taxon>Chordata</taxon>
        <taxon>Cephalochordata</taxon>
        <taxon>Leptocardii</taxon>
        <taxon>Amphioxiformes</taxon>
        <taxon>Branchiostomatidae</taxon>
        <taxon>Branchiostoma</taxon>
    </lineage>
</organism>
<feature type="transmembrane region" description="Helical" evidence="1">
    <location>
        <begin position="198"/>
        <end position="222"/>
    </location>
</feature>
<evidence type="ECO:0000256" key="1">
    <source>
        <dbReference type="SAM" id="Phobius"/>
    </source>
</evidence>